<evidence type="ECO:0000256" key="2">
    <source>
        <dbReference type="ARBA" id="ARBA00022490"/>
    </source>
</evidence>
<comment type="caution">
    <text evidence="8">The sequence shown here is derived from an EMBL/GenBank/DDBJ whole genome shotgun (WGS) entry which is preliminary data.</text>
</comment>
<evidence type="ECO:0000256" key="5">
    <source>
        <dbReference type="ARBA" id="ARBA00022833"/>
    </source>
</evidence>
<evidence type="ECO:0000256" key="4">
    <source>
        <dbReference type="ARBA" id="ARBA00022771"/>
    </source>
</evidence>
<dbReference type="EMBL" id="JAACJM010000199">
    <property type="protein sequence ID" value="KAF5338164.1"/>
    <property type="molecule type" value="Genomic_DNA"/>
</dbReference>
<keyword evidence="4" id="KW-0863">Zinc-finger</keyword>
<dbReference type="GO" id="GO:0002376">
    <property type="term" value="P:immune system process"/>
    <property type="evidence" value="ECO:0007669"/>
    <property type="project" value="UniProtKB-KW"/>
</dbReference>
<evidence type="ECO:0000313" key="8">
    <source>
        <dbReference type="EMBL" id="KAF5338164.1"/>
    </source>
</evidence>
<sequence length="552" mass="62533">MSLCGEDCSIQICPVCAPPERQNDVVDLLLYLKLEDILVDEETLENLLITLPNCGHVFTVETLDGICHMNDYYTKRVIQPGGLEVWSGLKSPDRDGIAPPPVCPTCRSAITSPRYGRTFKRANLDILERNVISDMTQRLDVIQVDLSGVSQSNLEAELVQSAGKAVFDSSPLTEKNRKLMLRKRASVLRDQNGPVSINELLPTNLALFHISKDVSTKWLKITTRLTGIYSKVVEVTKVRSPHITAWEGAFSYLYEQELKAYGEDPSHLPAHPEQNAMHVARIRVGQPQPQADRRFSVEAIWMTLRIRFILVSLANAFRKEAAQRENEYPVEEHRQWASFTIFVLDTCIKDAELAVERSTQSGARRQITVSMLLAMRANLERFRFNMEMKQTSGMLKDLDVRNELFKQAHEEAEVLKNDISTVTRAHLSRLPDDRREWLPTNFVDGAGMILGEWKEIARSLKSETFYEPVSLDEKISIVRAFNFSHTGHFYTCRNGHVFVIGECGGAMQASRCPECGEPVGGSSHRLDNTNRQALDFEDIARDQGAQRSPWNW</sequence>
<keyword evidence="9" id="KW-1185">Reference proteome</keyword>
<keyword evidence="5" id="KW-0862">Zinc</keyword>
<accession>A0A8H5CAJ6</accession>
<dbReference type="InterPro" id="IPR046439">
    <property type="entry name" value="ZF_RZ_dom"/>
</dbReference>
<proteinExistence type="predicted"/>
<keyword evidence="6" id="KW-0391">Immunity</keyword>
<dbReference type="AlphaFoldDB" id="A0A8H5CAJ6"/>
<comment type="subcellular location">
    <subcellularLocation>
        <location evidence="1">Cytoplasm</location>
    </subcellularLocation>
</comment>
<evidence type="ECO:0000256" key="1">
    <source>
        <dbReference type="ARBA" id="ARBA00004496"/>
    </source>
</evidence>
<feature type="domain" description="RZ-type" evidence="7">
    <location>
        <begin position="469"/>
        <end position="542"/>
    </location>
</feature>
<evidence type="ECO:0000256" key="6">
    <source>
        <dbReference type="ARBA" id="ARBA00022859"/>
    </source>
</evidence>
<keyword evidence="3" id="KW-0479">Metal-binding</keyword>
<reference evidence="8 9" key="1">
    <citation type="journal article" date="2020" name="ISME J.">
        <title>Uncovering the hidden diversity of litter-decomposition mechanisms in mushroom-forming fungi.</title>
        <authorList>
            <person name="Floudas D."/>
            <person name="Bentzer J."/>
            <person name="Ahren D."/>
            <person name="Johansson T."/>
            <person name="Persson P."/>
            <person name="Tunlid A."/>
        </authorList>
    </citation>
    <scope>NUCLEOTIDE SEQUENCE [LARGE SCALE GENOMIC DNA]</scope>
    <source>
        <strain evidence="8 9">CBS 291.85</strain>
    </source>
</reference>
<keyword evidence="2" id="KW-0963">Cytoplasm</keyword>
<evidence type="ECO:0000313" key="9">
    <source>
        <dbReference type="Proteomes" id="UP000559256"/>
    </source>
</evidence>
<dbReference type="OrthoDB" id="2423195at2759"/>
<dbReference type="Proteomes" id="UP000559256">
    <property type="component" value="Unassembled WGS sequence"/>
</dbReference>
<gene>
    <name evidence="8" type="ORF">D9758_014722</name>
</gene>
<dbReference type="Pfam" id="PF20173">
    <property type="entry name" value="ZnF_RZ-type"/>
    <property type="match status" value="1"/>
</dbReference>
<organism evidence="8 9">
    <name type="scientific">Tetrapyrgos nigripes</name>
    <dbReference type="NCBI Taxonomy" id="182062"/>
    <lineage>
        <taxon>Eukaryota</taxon>
        <taxon>Fungi</taxon>
        <taxon>Dikarya</taxon>
        <taxon>Basidiomycota</taxon>
        <taxon>Agaricomycotina</taxon>
        <taxon>Agaricomycetes</taxon>
        <taxon>Agaricomycetidae</taxon>
        <taxon>Agaricales</taxon>
        <taxon>Marasmiineae</taxon>
        <taxon>Marasmiaceae</taxon>
        <taxon>Tetrapyrgos</taxon>
    </lineage>
</organism>
<dbReference type="GO" id="GO:0008270">
    <property type="term" value="F:zinc ion binding"/>
    <property type="evidence" value="ECO:0007669"/>
    <property type="project" value="UniProtKB-KW"/>
</dbReference>
<name>A0A8H5CAJ6_9AGAR</name>
<evidence type="ECO:0000256" key="3">
    <source>
        <dbReference type="ARBA" id="ARBA00022723"/>
    </source>
</evidence>
<protein>
    <recommendedName>
        <fullName evidence="7">RZ-type domain-containing protein</fullName>
    </recommendedName>
</protein>
<dbReference type="PROSITE" id="PS51981">
    <property type="entry name" value="ZF_RZ"/>
    <property type="match status" value="1"/>
</dbReference>
<evidence type="ECO:0000259" key="7">
    <source>
        <dbReference type="PROSITE" id="PS51981"/>
    </source>
</evidence>
<dbReference type="GO" id="GO:0005737">
    <property type="term" value="C:cytoplasm"/>
    <property type="evidence" value="ECO:0007669"/>
    <property type="project" value="UniProtKB-SubCell"/>
</dbReference>